<name>A0A427XTD8_9TREE</name>
<dbReference type="Pfam" id="PF01408">
    <property type="entry name" value="GFO_IDH_MocA"/>
    <property type="match status" value="1"/>
</dbReference>
<dbReference type="Gene3D" id="3.30.360.10">
    <property type="entry name" value="Dihydrodipicolinate Reductase, domain 2"/>
    <property type="match status" value="1"/>
</dbReference>
<keyword evidence="9" id="KW-1185">Reference proteome</keyword>
<reference evidence="8 9" key="1">
    <citation type="submission" date="2018-11" db="EMBL/GenBank/DDBJ databases">
        <title>Genome sequence of Apiotrichum porosum DSM 27194.</title>
        <authorList>
            <person name="Aliyu H."/>
            <person name="Gorte O."/>
            <person name="Ochsenreither K."/>
        </authorList>
    </citation>
    <scope>NUCLEOTIDE SEQUENCE [LARGE SCALE GENOMIC DNA]</scope>
    <source>
        <strain evidence="8 9">DSM 27194</strain>
    </source>
</reference>
<dbReference type="Pfam" id="PF22725">
    <property type="entry name" value="GFO_IDH_MocA_C3"/>
    <property type="match status" value="1"/>
</dbReference>
<proteinExistence type="inferred from homology"/>
<dbReference type="Proteomes" id="UP000279236">
    <property type="component" value="Unassembled WGS sequence"/>
</dbReference>
<dbReference type="EMBL" id="RSCE01000006">
    <property type="protein sequence ID" value="RSH82077.1"/>
    <property type="molecule type" value="Genomic_DNA"/>
</dbReference>
<dbReference type="GO" id="GO:0000166">
    <property type="term" value="F:nucleotide binding"/>
    <property type="evidence" value="ECO:0007669"/>
    <property type="project" value="InterPro"/>
</dbReference>
<dbReference type="GeneID" id="39592824"/>
<dbReference type="InterPro" id="IPR055170">
    <property type="entry name" value="GFO_IDH_MocA-like_dom"/>
</dbReference>
<gene>
    <name evidence="8" type="ORF">EHS24_008281</name>
</gene>
<dbReference type="InterPro" id="IPR000683">
    <property type="entry name" value="Gfo/Idh/MocA-like_OxRdtase_N"/>
</dbReference>
<feature type="domain" description="Gfo/Idh/MocA-like oxidoreductase N-terminal" evidence="6">
    <location>
        <begin position="9"/>
        <end position="151"/>
    </location>
</feature>
<dbReference type="SUPFAM" id="SSF51735">
    <property type="entry name" value="NAD(P)-binding Rossmann-fold domains"/>
    <property type="match status" value="1"/>
</dbReference>
<dbReference type="Gene3D" id="3.40.50.720">
    <property type="entry name" value="NAD(P)-binding Rossmann-like Domain"/>
    <property type="match status" value="1"/>
</dbReference>
<evidence type="ECO:0000256" key="4">
    <source>
        <dbReference type="ARBA" id="ARBA00042988"/>
    </source>
</evidence>
<protein>
    <recommendedName>
        <fullName evidence="3">D-xylose 1-dehydrogenase (NADP(+), D-xylono-1,5-lactone-forming)</fullName>
        <ecNumber evidence="3">1.1.1.179</ecNumber>
    </recommendedName>
    <alternativeName>
        <fullName evidence="4">D-xylose-NADP dehydrogenase</fullName>
    </alternativeName>
</protein>
<evidence type="ECO:0000256" key="1">
    <source>
        <dbReference type="ARBA" id="ARBA00010928"/>
    </source>
</evidence>
<dbReference type="SUPFAM" id="SSF55347">
    <property type="entry name" value="Glyceraldehyde-3-phosphate dehydrogenase-like, C-terminal domain"/>
    <property type="match status" value="1"/>
</dbReference>
<keyword evidence="2" id="KW-0560">Oxidoreductase</keyword>
<dbReference type="AlphaFoldDB" id="A0A427XTD8"/>
<evidence type="ECO:0000256" key="5">
    <source>
        <dbReference type="ARBA" id="ARBA00049233"/>
    </source>
</evidence>
<comment type="similarity">
    <text evidence="1">Belongs to the Gfo/Idh/MocA family.</text>
</comment>
<evidence type="ECO:0000256" key="3">
    <source>
        <dbReference type="ARBA" id="ARBA00038984"/>
    </source>
</evidence>
<sequence>MTVTAPFTIRWGIISTGQIATDFTQDLLVDPSLRGVSDVKHVVAAVGSRSVESATRFITKLKGAPTTDLWSWGVQQGMLDETKALGSYQEVYNDSNVDIIYIGTPVTHHHKDAKAALLAGKHVLCEKAFTFDVAELDELIAIAKEKNLFLMEAVWTRFHPISYAIQDVLKSGVLGAPKRMQADFSIDFKVDNRPLSDRFLDAKLGGGGLLDMGPYPSVWAMLLLHQHPLNTKRVPPAFVNSYQRKYTKRGTNVDARSRWLLDFEELGCEAQLMTDMTCHGYKQGAVLLQCENADLVIDYQPQKPDTFRIIPNDGSDATVKASTHHVPIPAELGHGLHFEADEVARCIRDGKIESERMPLSESRIVQSWFDDVRKNGTTDLKDMKGTAGL</sequence>
<evidence type="ECO:0000313" key="9">
    <source>
        <dbReference type="Proteomes" id="UP000279236"/>
    </source>
</evidence>
<evidence type="ECO:0000259" key="7">
    <source>
        <dbReference type="Pfam" id="PF22725"/>
    </source>
</evidence>
<dbReference type="InterPro" id="IPR036291">
    <property type="entry name" value="NAD(P)-bd_dom_sf"/>
</dbReference>
<dbReference type="InterPro" id="IPR050984">
    <property type="entry name" value="Gfo/Idh/MocA_domain"/>
</dbReference>
<evidence type="ECO:0000256" key="2">
    <source>
        <dbReference type="ARBA" id="ARBA00023002"/>
    </source>
</evidence>
<dbReference type="EC" id="1.1.1.179" evidence="3"/>
<dbReference type="PANTHER" id="PTHR22604">
    <property type="entry name" value="OXIDOREDUCTASES"/>
    <property type="match status" value="1"/>
</dbReference>
<dbReference type="GO" id="GO:0047837">
    <property type="term" value="F:D-xylose 1-dehydrogenase (NADP+) activity"/>
    <property type="evidence" value="ECO:0007669"/>
    <property type="project" value="UniProtKB-EC"/>
</dbReference>
<comment type="caution">
    <text evidence="8">The sequence shown here is derived from an EMBL/GenBank/DDBJ whole genome shotgun (WGS) entry which is preliminary data.</text>
</comment>
<organism evidence="8 9">
    <name type="scientific">Apiotrichum porosum</name>
    <dbReference type="NCBI Taxonomy" id="105984"/>
    <lineage>
        <taxon>Eukaryota</taxon>
        <taxon>Fungi</taxon>
        <taxon>Dikarya</taxon>
        <taxon>Basidiomycota</taxon>
        <taxon>Agaricomycotina</taxon>
        <taxon>Tremellomycetes</taxon>
        <taxon>Trichosporonales</taxon>
        <taxon>Trichosporonaceae</taxon>
        <taxon>Apiotrichum</taxon>
    </lineage>
</organism>
<accession>A0A427XTD8</accession>
<evidence type="ECO:0000313" key="8">
    <source>
        <dbReference type="EMBL" id="RSH82077.1"/>
    </source>
</evidence>
<comment type="catalytic activity">
    <reaction evidence="5">
        <text>D-xylose + NADP(+) = D-xylono-1,5-lactone + NADPH + H(+)</text>
        <dbReference type="Rhea" id="RHEA:22000"/>
        <dbReference type="ChEBI" id="CHEBI:15378"/>
        <dbReference type="ChEBI" id="CHEBI:15867"/>
        <dbReference type="ChEBI" id="CHEBI:53455"/>
        <dbReference type="ChEBI" id="CHEBI:57783"/>
        <dbReference type="ChEBI" id="CHEBI:58349"/>
        <dbReference type="EC" id="1.1.1.179"/>
    </reaction>
</comment>
<dbReference type="PANTHER" id="PTHR22604:SF105">
    <property type="entry name" value="TRANS-1,2-DIHYDROBENZENE-1,2-DIOL DEHYDROGENASE"/>
    <property type="match status" value="1"/>
</dbReference>
<feature type="domain" description="GFO/IDH/MocA-like oxidoreductase" evidence="7">
    <location>
        <begin position="165"/>
        <end position="292"/>
    </location>
</feature>
<dbReference type="RefSeq" id="XP_028476532.1">
    <property type="nucleotide sequence ID" value="XM_028623599.1"/>
</dbReference>
<evidence type="ECO:0000259" key="6">
    <source>
        <dbReference type="Pfam" id="PF01408"/>
    </source>
</evidence>
<dbReference type="OrthoDB" id="2129491at2759"/>
<dbReference type="STRING" id="105984.A0A427XTD8"/>